<dbReference type="AlphaFoldDB" id="A0A4Y4CZ29"/>
<accession>A0A4Y4CZ29</accession>
<name>A0A4Y4CZ29_KOCVA</name>
<proteinExistence type="predicted"/>
<comment type="caution">
    <text evidence="1">The sequence shown here is derived from an EMBL/GenBank/DDBJ whole genome shotgun (WGS) entry which is preliminary data.</text>
</comment>
<keyword evidence="2" id="KW-1185">Reference proteome</keyword>
<dbReference type="SUPFAM" id="SSF109854">
    <property type="entry name" value="DinB/YfiT-like putative metalloenzymes"/>
    <property type="match status" value="1"/>
</dbReference>
<gene>
    <name evidence="1" type="ORF">KVA01_03500</name>
</gene>
<dbReference type="STRING" id="1272.GCA_900014985_02106"/>
<dbReference type="EMBL" id="BJNW01000002">
    <property type="protein sequence ID" value="GEC98195.1"/>
    <property type="molecule type" value="Genomic_DNA"/>
</dbReference>
<dbReference type="Pfam" id="PF04978">
    <property type="entry name" value="MST"/>
    <property type="match status" value="1"/>
</dbReference>
<dbReference type="InterPro" id="IPR007061">
    <property type="entry name" value="MST-like"/>
</dbReference>
<dbReference type="Gene3D" id="1.20.120.450">
    <property type="entry name" value="dinb family like domain"/>
    <property type="match status" value="1"/>
</dbReference>
<protein>
    <submittedName>
        <fullName evidence="1">Mini-circle protein</fullName>
    </submittedName>
</protein>
<dbReference type="Proteomes" id="UP000315730">
    <property type="component" value="Unassembled WGS sequence"/>
</dbReference>
<evidence type="ECO:0000313" key="1">
    <source>
        <dbReference type="EMBL" id="GEC98195.1"/>
    </source>
</evidence>
<dbReference type="InterPro" id="IPR034660">
    <property type="entry name" value="DinB/YfiT-like"/>
</dbReference>
<dbReference type="RefSeq" id="WP_068470399.1">
    <property type="nucleotide sequence ID" value="NZ_BJNW01000002.1"/>
</dbReference>
<reference evidence="1 2" key="1">
    <citation type="submission" date="2019-06" db="EMBL/GenBank/DDBJ databases">
        <title>Whole genome shotgun sequence of Kocuria varians NBRC 15358.</title>
        <authorList>
            <person name="Hosoyama A."/>
            <person name="Uohara A."/>
            <person name="Ohji S."/>
            <person name="Ichikawa N."/>
        </authorList>
    </citation>
    <scope>NUCLEOTIDE SEQUENCE [LARGE SCALE GENOMIC DNA]</scope>
    <source>
        <strain evidence="1 2">NBRC 15358</strain>
    </source>
</reference>
<organism evidence="1 2">
    <name type="scientific">Kocuria varians</name>
    <name type="common">Micrococcus varians</name>
    <dbReference type="NCBI Taxonomy" id="1272"/>
    <lineage>
        <taxon>Bacteria</taxon>
        <taxon>Bacillati</taxon>
        <taxon>Actinomycetota</taxon>
        <taxon>Actinomycetes</taxon>
        <taxon>Micrococcales</taxon>
        <taxon>Micrococcaceae</taxon>
        <taxon>Kocuria</taxon>
    </lineage>
</organism>
<sequence length="181" mass="20694">MTSPTVDEHDRPEPPQVADEIATLFGFLDHLRATIRWKTNGLSTEQLHSTPLSTTMTLGGMLKHLAYVEDHWFCHVLTGRERCSPWDSVEWQKDPDWDWNTATEDDAADLRALWSTAVDTSRRQWDLFAAEHTSPLDAPVERPVRGDMNARWIITHMVEEYARHCGHADLLREATDGMTGD</sequence>
<evidence type="ECO:0000313" key="2">
    <source>
        <dbReference type="Proteomes" id="UP000315730"/>
    </source>
</evidence>